<dbReference type="Gene3D" id="3.40.50.720">
    <property type="entry name" value="NAD(P)-binding Rossmann-like Domain"/>
    <property type="match status" value="1"/>
</dbReference>
<dbReference type="Proteomes" id="UP000694393">
    <property type="component" value="Unplaced"/>
</dbReference>
<evidence type="ECO:0000313" key="2">
    <source>
        <dbReference type="Ensembl" id="ENSPCEP00000013757.1"/>
    </source>
</evidence>
<name>A0A8C8S178_9SAUR</name>
<dbReference type="PANTHER" id="PTHR43658">
    <property type="entry name" value="SHORT-CHAIN DEHYDROGENASE/REDUCTASE"/>
    <property type="match status" value="1"/>
</dbReference>
<evidence type="ECO:0008006" key="4">
    <source>
        <dbReference type="Google" id="ProtNLM"/>
    </source>
</evidence>
<accession>A0A8C8S178</accession>
<proteinExistence type="predicted"/>
<reference evidence="2" key="2">
    <citation type="submission" date="2025-09" db="UniProtKB">
        <authorList>
            <consortium name="Ensembl"/>
        </authorList>
    </citation>
    <scope>IDENTIFICATION</scope>
</reference>
<dbReference type="GO" id="GO:0008670">
    <property type="term" value="F:2,4-dienoyl-CoA reductase (NADPH) activity"/>
    <property type="evidence" value="ECO:0007669"/>
    <property type="project" value="TreeGrafter"/>
</dbReference>
<keyword evidence="1" id="KW-0560">Oxidoreductase</keyword>
<dbReference type="InterPro" id="IPR036291">
    <property type="entry name" value="NAD(P)-bd_dom_sf"/>
</dbReference>
<dbReference type="AlphaFoldDB" id="A0A8C8S178"/>
<keyword evidence="3" id="KW-1185">Reference proteome</keyword>
<dbReference type="Pfam" id="PF00106">
    <property type="entry name" value="adh_short"/>
    <property type="match status" value="1"/>
</dbReference>
<dbReference type="PANTHER" id="PTHR43658:SF5">
    <property type="entry name" value="SI:DKEY-238O13.4"/>
    <property type="match status" value="1"/>
</dbReference>
<dbReference type="InterPro" id="IPR002347">
    <property type="entry name" value="SDR_fam"/>
</dbReference>
<evidence type="ECO:0000313" key="3">
    <source>
        <dbReference type="Proteomes" id="UP000694393"/>
    </source>
</evidence>
<evidence type="ECO:0000256" key="1">
    <source>
        <dbReference type="ARBA" id="ARBA00023002"/>
    </source>
</evidence>
<reference evidence="2" key="1">
    <citation type="submission" date="2025-08" db="UniProtKB">
        <authorList>
            <consortium name="Ensembl"/>
        </authorList>
    </citation>
    <scope>IDENTIFICATION</scope>
</reference>
<dbReference type="GO" id="GO:0005739">
    <property type="term" value="C:mitochondrion"/>
    <property type="evidence" value="ECO:0007669"/>
    <property type="project" value="TreeGrafter"/>
</dbReference>
<organism evidence="2 3">
    <name type="scientific">Pelusios castaneus</name>
    <name type="common">West African mud turtle</name>
    <dbReference type="NCBI Taxonomy" id="367368"/>
    <lineage>
        <taxon>Eukaryota</taxon>
        <taxon>Metazoa</taxon>
        <taxon>Chordata</taxon>
        <taxon>Craniata</taxon>
        <taxon>Vertebrata</taxon>
        <taxon>Euteleostomi</taxon>
        <taxon>Archelosauria</taxon>
        <taxon>Testudinata</taxon>
        <taxon>Testudines</taxon>
        <taxon>Pleurodira</taxon>
        <taxon>Pelomedusidae</taxon>
        <taxon>Pelusios</taxon>
    </lineage>
</organism>
<dbReference type="GO" id="GO:0006635">
    <property type="term" value="P:fatty acid beta-oxidation"/>
    <property type="evidence" value="ECO:0007669"/>
    <property type="project" value="TreeGrafter"/>
</dbReference>
<sequence length="126" mass="12985">MSALDRVVVVLGGAGTVGSGIVQSLLERGFQVAVISRDGNRLEKLKSFVPALTRDRLHTLVGDVGSEEGAEAAKGALLQSVGKVTDVVSALGFSWWQGGPPPHADAAGAPPGGCRQAMRLALGRRE</sequence>
<dbReference type="Ensembl" id="ENSPCET00000014266.1">
    <property type="protein sequence ID" value="ENSPCEP00000013757.1"/>
    <property type="gene ID" value="ENSPCEG00000010937.1"/>
</dbReference>
<dbReference type="SUPFAM" id="SSF51735">
    <property type="entry name" value="NAD(P)-binding Rossmann-fold domains"/>
    <property type="match status" value="1"/>
</dbReference>
<protein>
    <recommendedName>
        <fullName evidence="4">NmrA-like domain-containing protein</fullName>
    </recommendedName>
</protein>